<dbReference type="Proteomes" id="UP001652628">
    <property type="component" value="Chromosome 3"/>
</dbReference>
<keyword evidence="7" id="KW-0865">Zymogen</keyword>
<feature type="active site" description="Charge relay system" evidence="9">
    <location>
        <position position="415"/>
    </location>
</feature>
<feature type="transmembrane region" description="Helical" evidence="11">
    <location>
        <begin position="125"/>
        <end position="148"/>
    </location>
</feature>
<dbReference type="InterPro" id="IPR023827">
    <property type="entry name" value="Peptidase_S8_Asp-AS"/>
</dbReference>
<evidence type="ECO:0000259" key="12">
    <source>
        <dbReference type="PROSITE" id="PS51829"/>
    </source>
</evidence>
<dbReference type="InterPro" id="IPR036852">
    <property type="entry name" value="Peptidase_S8/S53_dom_sf"/>
</dbReference>
<dbReference type="SUPFAM" id="SSF52743">
    <property type="entry name" value="Subtilisin-like"/>
    <property type="match status" value="1"/>
</dbReference>
<accession>A0ABM4TSP1</accession>
<keyword evidence="5 9" id="KW-0378">Hydrolase</keyword>
<dbReference type="SUPFAM" id="SSF49785">
    <property type="entry name" value="Galactose-binding domain-like"/>
    <property type="match status" value="1"/>
</dbReference>
<feature type="active site" description="Charge relay system" evidence="9">
    <location>
        <position position="589"/>
    </location>
</feature>
<dbReference type="InterPro" id="IPR022398">
    <property type="entry name" value="Peptidase_S8_His-AS"/>
</dbReference>
<dbReference type="Gene3D" id="2.60.120.260">
    <property type="entry name" value="Galactose-binding domain-like"/>
    <property type="match status" value="1"/>
</dbReference>
<dbReference type="InterPro" id="IPR009030">
    <property type="entry name" value="Growth_fac_rcpt_cys_sf"/>
</dbReference>
<dbReference type="InterPro" id="IPR038466">
    <property type="entry name" value="S8_pro-domain_sf"/>
</dbReference>
<keyword evidence="2 9" id="KW-0645">Protease</keyword>
<dbReference type="SUPFAM" id="SSF54897">
    <property type="entry name" value="Protease propeptides/inhibitors"/>
    <property type="match status" value="1"/>
</dbReference>
<evidence type="ECO:0000256" key="8">
    <source>
        <dbReference type="ARBA" id="ARBA00023180"/>
    </source>
</evidence>
<feature type="transmembrane region" description="Helical" evidence="11">
    <location>
        <begin position="1022"/>
        <end position="1043"/>
    </location>
</feature>
<keyword evidence="13" id="KW-1185">Reference proteome</keyword>
<dbReference type="PANTHER" id="PTHR42884:SF3">
    <property type="entry name" value="FURIN-LIKE PROTEASE 1, ISOFORMS 1_1-X_2"/>
    <property type="match status" value="1"/>
</dbReference>
<dbReference type="PROSITE" id="PS00136">
    <property type="entry name" value="SUBTILASE_ASP"/>
    <property type="match status" value="1"/>
</dbReference>
<dbReference type="Pfam" id="PF00082">
    <property type="entry name" value="Peptidase_S8"/>
    <property type="match status" value="1"/>
</dbReference>
<comment type="similarity">
    <text evidence="1">Belongs to the peptidase S8 family. Furin subfamily.</text>
</comment>
<dbReference type="PROSITE" id="PS00137">
    <property type="entry name" value="SUBTILASE_HIS"/>
    <property type="match status" value="1"/>
</dbReference>
<feature type="active site" description="Charge relay system" evidence="9">
    <location>
        <position position="374"/>
    </location>
</feature>
<feature type="compositionally biased region" description="Pro residues" evidence="10">
    <location>
        <begin position="166"/>
        <end position="182"/>
    </location>
</feature>
<dbReference type="InterPro" id="IPR034182">
    <property type="entry name" value="Kexin/furin"/>
</dbReference>
<dbReference type="Pfam" id="PF16470">
    <property type="entry name" value="S8_pro-domain"/>
    <property type="match status" value="1"/>
</dbReference>
<keyword evidence="11" id="KW-0812">Transmembrane</keyword>
<evidence type="ECO:0000256" key="1">
    <source>
        <dbReference type="ARBA" id="ARBA00005325"/>
    </source>
</evidence>
<proteinExistence type="inferred from homology"/>
<evidence type="ECO:0000256" key="5">
    <source>
        <dbReference type="ARBA" id="ARBA00022801"/>
    </source>
</evidence>
<evidence type="ECO:0000256" key="7">
    <source>
        <dbReference type="ARBA" id="ARBA00023145"/>
    </source>
</evidence>
<dbReference type="InterPro" id="IPR000209">
    <property type="entry name" value="Peptidase_S8/S53_dom"/>
</dbReference>
<evidence type="ECO:0000256" key="11">
    <source>
        <dbReference type="SAM" id="Phobius"/>
    </source>
</evidence>
<evidence type="ECO:0000256" key="9">
    <source>
        <dbReference type="PROSITE-ProRule" id="PRU01240"/>
    </source>
</evidence>
<feature type="compositionally biased region" description="Low complexity" evidence="10">
    <location>
        <begin position="14"/>
        <end position="39"/>
    </location>
</feature>
<feature type="region of interest" description="Disordered" evidence="10">
    <location>
        <begin position="1"/>
        <end position="69"/>
    </location>
</feature>
<protein>
    <submittedName>
        <fullName evidence="14">Furin-like protease 1 isoform X2</fullName>
    </submittedName>
</protein>
<keyword evidence="8" id="KW-0325">Glycoprotein</keyword>
<dbReference type="InterPro" id="IPR015500">
    <property type="entry name" value="Peptidase_S8_subtilisin-rel"/>
</dbReference>
<dbReference type="InterPro" id="IPR002884">
    <property type="entry name" value="P_dom"/>
</dbReference>
<dbReference type="CDD" id="cd00064">
    <property type="entry name" value="FU"/>
    <property type="match status" value="1"/>
</dbReference>
<evidence type="ECO:0000256" key="6">
    <source>
        <dbReference type="ARBA" id="ARBA00022825"/>
    </source>
</evidence>
<dbReference type="CDD" id="cd04059">
    <property type="entry name" value="Peptidases_S8_Protein_convertases_Kexins_Furin-like"/>
    <property type="match status" value="1"/>
</dbReference>
<evidence type="ECO:0000256" key="4">
    <source>
        <dbReference type="ARBA" id="ARBA00022729"/>
    </source>
</evidence>
<feature type="region of interest" description="Disordered" evidence="10">
    <location>
        <begin position="155"/>
        <end position="190"/>
    </location>
</feature>
<dbReference type="PROSITE" id="PS00138">
    <property type="entry name" value="SUBTILASE_SER"/>
    <property type="match status" value="1"/>
</dbReference>
<dbReference type="PROSITE" id="PS51829">
    <property type="entry name" value="P_HOMO_B"/>
    <property type="match status" value="1"/>
</dbReference>
<feature type="region of interest" description="Disordered" evidence="10">
    <location>
        <begin position="893"/>
        <end position="940"/>
    </location>
</feature>
<dbReference type="SUPFAM" id="SSF57184">
    <property type="entry name" value="Growth factor receptor domain"/>
    <property type="match status" value="1"/>
</dbReference>
<dbReference type="InterPro" id="IPR023828">
    <property type="entry name" value="Peptidase_S8_Ser-AS"/>
</dbReference>
<keyword evidence="6 9" id="KW-0720">Serine protease</keyword>
<feature type="compositionally biased region" description="Basic and acidic residues" evidence="10">
    <location>
        <begin position="919"/>
        <end position="932"/>
    </location>
</feature>
<feature type="compositionally biased region" description="Polar residues" evidence="10">
    <location>
        <begin position="903"/>
        <end position="918"/>
    </location>
</feature>
<evidence type="ECO:0000256" key="3">
    <source>
        <dbReference type="ARBA" id="ARBA00022685"/>
    </source>
</evidence>
<feature type="compositionally biased region" description="Low complexity" evidence="10">
    <location>
        <begin position="155"/>
        <end position="165"/>
    </location>
</feature>
<keyword evidence="4" id="KW-0732">Signal</keyword>
<dbReference type="Gene3D" id="3.40.50.200">
    <property type="entry name" value="Peptidase S8/S53 domain"/>
    <property type="match status" value="1"/>
</dbReference>
<evidence type="ECO:0000256" key="10">
    <source>
        <dbReference type="SAM" id="MobiDB-lite"/>
    </source>
</evidence>
<dbReference type="Gene3D" id="3.30.70.850">
    <property type="entry name" value="Peptidase S8, pro-domain"/>
    <property type="match status" value="1"/>
</dbReference>
<keyword evidence="11" id="KW-1133">Transmembrane helix</keyword>
<name>A0ABM4TSP1_DROSZ</name>
<dbReference type="Pfam" id="PF01483">
    <property type="entry name" value="P_proprotein"/>
    <property type="match status" value="1"/>
</dbReference>
<sequence>MKNDVVRWSRQPTSNINSSNISSSNCRSSNSNSNSSNISSHKHRSKSNKLNARQLGPHAARSCRQREEKEEEQQTIIECDIGNFNFDCNLFKTSFLTHHKPKLSGNSKSRSRCINSSRHLAKTKAVLLLALQFSAVVFLCNFNVGFVAGSVATAASSASGSSPSTSSPPAPPAAPPPQPPSSPLKVDPNGQSPVLPPYILDYETGGKAKLTPNSGKYGQSGSSGSNNQIVGHYTHTWAVHIPNGDNGMADDVAKDHGFVNLGKIFDDHYHFAHHKVSKRSLSPATHHQTRLDDDDRVHWAKQQRAKSRSKRDFIRMRPSRTSSRAMSMVDAMSFDDSKWPQMWYLNRGGGLDMNVIPAWKQGITGRGVVVTILDDGLESDHPDITDNYDPKASYDVNSHDDDPMPHYDMTDSNRHGTRCAGEVAATANNSFCAVGIAYGASVGGVRMLDGDVTDAVEARSLSLNPQHIDIYSASWGPDDDGKTVDGPGELASRAFIEGTTKGRGGKGSIFIWASGNGGREQDNCNCDGYTNSIWTLSISSATEEGHVPWYSEKCSSTLATTYSSGGQGEKQVVTTDLHHSCTVSHTGTSASAPLAAGIAALVLQSNQNLTWRDLQHIVVRTAKPANLKDPSWSRNGVGRRVSHSFGYGLMDAAEMVRVARAWKSVPEQQRCEINAPHVDKVIPPRTHITLQLTVNHCRSVNYLEHVQAKITLTSQRRGDIQLYLRSPANTSVTLLTPRVHDNSRSGFNQWPFMSVHTWGESPQGNWQLEIHNEGRYMAQITQWDMIFYGTETPAQPEDVANPSQSNQFNLYGNDMAHNDIEYDSTGQWRNMQQVGEVGMARDHSNTAACLKWSDRKCLECNDTAFMYEDLCYDVCPVHTYPIDKFEVDEEVLDDDVSRGPVNPYSSPTTDHPSVMSNSIDDKQDPLQAEDRRRRQSGSFTTLTPLVETPARICAVCDRSCLACHGPLVSQCSTCSAGSQLRKISNETFCYAYVVRSTGMASVVEMSEMGDRSTQQYMTGTTVLLLVSLVFTLMGVAVAGGIVYHRRAMARSNELYSRVSLMAGDESDSDNEDELFRAHFLGKKSDVIEYRDEAPSEKISEKEEISHLVP</sequence>
<dbReference type="PRINTS" id="PR00723">
    <property type="entry name" value="SUBTILISIN"/>
</dbReference>
<dbReference type="GeneID" id="108012101"/>
<evidence type="ECO:0000313" key="13">
    <source>
        <dbReference type="Proteomes" id="UP001652628"/>
    </source>
</evidence>
<keyword evidence="11" id="KW-0472">Membrane</keyword>
<evidence type="ECO:0000313" key="14">
    <source>
        <dbReference type="RefSeq" id="XP_070852996.1"/>
    </source>
</evidence>
<feature type="domain" description="P/Homo B" evidence="12">
    <location>
        <begin position="664"/>
        <end position="793"/>
    </location>
</feature>
<organism evidence="13 14">
    <name type="scientific">Drosophila suzukii</name>
    <name type="common">Spotted-wing drosophila fruit fly</name>
    <dbReference type="NCBI Taxonomy" id="28584"/>
    <lineage>
        <taxon>Eukaryota</taxon>
        <taxon>Metazoa</taxon>
        <taxon>Ecdysozoa</taxon>
        <taxon>Arthropoda</taxon>
        <taxon>Hexapoda</taxon>
        <taxon>Insecta</taxon>
        <taxon>Pterygota</taxon>
        <taxon>Neoptera</taxon>
        <taxon>Endopterygota</taxon>
        <taxon>Diptera</taxon>
        <taxon>Brachycera</taxon>
        <taxon>Muscomorpha</taxon>
        <taxon>Ephydroidea</taxon>
        <taxon>Drosophilidae</taxon>
        <taxon>Drosophila</taxon>
        <taxon>Sophophora</taxon>
    </lineage>
</organism>
<keyword evidence="3" id="KW-0165">Cleavage on pair of basic residues</keyword>
<dbReference type="PROSITE" id="PS51892">
    <property type="entry name" value="SUBTILASE"/>
    <property type="match status" value="1"/>
</dbReference>
<gene>
    <name evidence="14" type="primary">Fur1</name>
</gene>
<dbReference type="PANTHER" id="PTHR42884">
    <property type="entry name" value="PROPROTEIN CONVERTASE SUBTILISIN/KEXIN-RELATED"/>
    <property type="match status" value="1"/>
</dbReference>
<dbReference type="InterPro" id="IPR032815">
    <property type="entry name" value="S8_pro-domain"/>
</dbReference>
<dbReference type="RefSeq" id="XP_070852996.1">
    <property type="nucleotide sequence ID" value="XM_070996895.1"/>
</dbReference>
<evidence type="ECO:0000256" key="2">
    <source>
        <dbReference type="ARBA" id="ARBA00022670"/>
    </source>
</evidence>
<dbReference type="InterPro" id="IPR006212">
    <property type="entry name" value="Furin_repeat"/>
</dbReference>
<reference evidence="14" key="1">
    <citation type="submission" date="2025-08" db="UniProtKB">
        <authorList>
            <consortium name="RefSeq"/>
        </authorList>
    </citation>
    <scope>IDENTIFICATION</scope>
</reference>
<dbReference type="InterPro" id="IPR008979">
    <property type="entry name" value="Galactose-bd-like_sf"/>
</dbReference>